<dbReference type="Pfam" id="PF14145">
    <property type="entry name" value="YrhK"/>
    <property type="match status" value="1"/>
</dbReference>
<keyword evidence="1" id="KW-0472">Membrane</keyword>
<evidence type="ECO:0000313" key="4">
    <source>
        <dbReference type="Proteomes" id="UP001152308"/>
    </source>
</evidence>
<dbReference type="InterPro" id="IPR025424">
    <property type="entry name" value="YrhK_domain"/>
</dbReference>
<evidence type="ECO:0000259" key="2">
    <source>
        <dbReference type="Pfam" id="PF14145"/>
    </source>
</evidence>
<dbReference type="EMBL" id="JAKJLQ010000015">
    <property type="protein sequence ID" value="MDF6102882.1"/>
    <property type="molecule type" value="Genomic_DNA"/>
</dbReference>
<comment type="caution">
    <text evidence="3">The sequence shown here is derived from an EMBL/GenBank/DDBJ whole genome shotgun (WGS) entry which is preliminary data.</text>
</comment>
<feature type="transmembrane region" description="Helical" evidence="1">
    <location>
        <begin position="51"/>
        <end position="69"/>
    </location>
</feature>
<dbReference type="Proteomes" id="UP001152308">
    <property type="component" value="Unassembled WGS sequence"/>
</dbReference>
<keyword evidence="1" id="KW-1133">Transmembrane helix</keyword>
<keyword evidence="1" id="KW-0812">Transmembrane</keyword>
<evidence type="ECO:0000313" key="3">
    <source>
        <dbReference type="EMBL" id="MDF6102882.1"/>
    </source>
</evidence>
<dbReference type="RefSeq" id="WP_277244271.1">
    <property type="nucleotide sequence ID" value="NZ_JAKJLQ010000015.1"/>
</dbReference>
<name>A0ABT6BXT7_9ACTN</name>
<sequence length="92" mass="10971">MTRDDFTFTIGDEELVVRRRWETASIANDVLVALWFVIGSVLFFWEETSLAATWFFLVGSLQFLARPVIRLRRRVHLRRIRGDRYTDDAQDY</sequence>
<reference evidence="3" key="2">
    <citation type="submission" date="2022-01" db="EMBL/GenBank/DDBJ databases">
        <authorList>
            <person name="Sanchez-Suarez J."/>
            <person name="Villamil L."/>
            <person name="Diaz L.E."/>
        </authorList>
    </citation>
    <scope>NUCLEOTIDE SEQUENCE</scope>
    <source>
        <strain evidence="3">EUFUS-Z928</strain>
    </source>
</reference>
<accession>A0ABT6BXT7</accession>
<keyword evidence="4" id="KW-1185">Reference proteome</keyword>
<feature type="domain" description="YrhK" evidence="2">
    <location>
        <begin position="19"/>
        <end position="74"/>
    </location>
</feature>
<evidence type="ECO:0000256" key="1">
    <source>
        <dbReference type="SAM" id="Phobius"/>
    </source>
</evidence>
<reference evidence="3" key="1">
    <citation type="journal article" date="2022" name="Data Brief">
        <title>Draft genome sequence data of Gordonia hongkongensis strain EUFUS-Z928 isolated from the octocoral Eunicea fusca.</title>
        <authorList>
            <person name="Sanchez-Suarez J."/>
            <person name="Diaz L."/>
            <person name="Melo-Bolivar J."/>
            <person name="Villamil L."/>
        </authorList>
    </citation>
    <scope>NUCLEOTIDE SEQUENCE</scope>
    <source>
        <strain evidence="3">EUFUS-Z928</strain>
    </source>
</reference>
<organism evidence="3 4">
    <name type="scientific">Gordonia hongkongensis</name>
    <dbReference type="NCBI Taxonomy" id="1701090"/>
    <lineage>
        <taxon>Bacteria</taxon>
        <taxon>Bacillati</taxon>
        <taxon>Actinomycetota</taxon>
        <taxon>Actinomycetes</taxon>
        <taxon>Mycobacteriales</taxon>
        <taxon>Gordoniaceae</taxon>
        <taxon>Gordonia</taxon>
    </lineage>
</organism>
<gene>
    <name evidence="3" type="ORF">L2299_17675</name>
</gene>
<proteinExistence type="predicted"/>
<protein>
    <submittedName>
        <fullName evidence="3">YrhK family protein</fullName>
    </submittedName>
</protein>
<feature type="transmembrane region" description="Helical" evidence="1">
    <location>
        <begin position="26"/>
        <end position="45"/>
    </location>
</feature>